<keyword evidence="7" id="KW-1185">Reference proteome</keyword>
<feature type="domain" description="EXS" evidence="6">
    <location>
        <begin position="1"/>
        <end position="106"/>
    </location>
</feature>
<dbReference type="GO" id="GO:0005794">
    <property type="term" value="C:Golgi apparatus"/>
    <property type="evidence" value="ECO:0007669"/>
    <property type="project" value="TreeGrafter"/>
</dbReference>
<dbReference type="GeneID" id="113473891"/>
<dbReference type="GO" id="GO:0005886">
    <property type="term" value="C:plasma membrane"/>
    <property type="evidence" value="ECO:0007669"/>
    <property type="project" value="TreeGrafter"/>
</dbReference>
<evidence type="ECO:0000256" key="3">
    <source>
        <dbReference type="ARBA" id="ARBA00022989"/>
    </source>
</evidence>
<feature type="transmembrane region" description="Helical" evidence="5">
    <location>
        <begin position="52"/>
        <end position="70"/>
    </location>
</feature>
<dbReference type="GO" id="GO:0000822">
    <property type="term" value="F:inositol hexakisphosphate binding"/>
    <property type="evidence" value="ECO:0007669"/>
    <property type="project" value="TreeGrafter"/>
</dbReference>
<dbReference type="InterPro" id="IPR004342">
    <property type="entry name" value="EXS_C"/>
</dbReference>
<evidence type="ECO:0000259" key="6">
    <source>
        <dbReference type="PROSITE" id="PS51380"/>
    </source>
</evidence>
<dbReference type="GO" id="GO:0006817">
    <property type="term" value="P:phosphate ion transport"/>
    <property type="evidence" value="ECO:0007669"/>
    <property type="project" value="TreeGrafter"/>
</dbReference>
<dbReference type="Pfam" id="PF03124">
    <property type="entry name" value="EXS"/>
    <property type="match status" value="1"/>
</dbReference>
<evidence type="ECO:0000313" key="7">
    <source>
        <dbReference type="Proteomes" id="UP000079169"/>
    </source>
</evidence>
<reference evidence="8" key="1">
    <citation type="submission" date="2025-08" db="UniProtKB">
        <authorList>
            <consortium name="RefSeq"/>
        </authorList>
    </citation>
    <scope>IDENTIFICATION</scope>
</reference>
<evidence type="ECO:0000256" key="1">
    <source>
        <dbReference type="ARBA" id="ARBA00004141"/>
    </source>
</evidence>
<keyword evidence="4 5" id="KW-0472">Membrane</keyword>
<dbReference type="PROSITE" id="PS51380">
    <property type="entry name" value="EXS"/>
    <property type="match status" value="1"/>
</dbReference>
<dbReference type="STRING" id="121845.A0A3Q0JPH7"/>
<protein>
    <submittedName>
        <fullName evidence="8">Xenotropic and polytropic retrovirus receptor 1 homolog</fullName>
    </submittedName>
</protein>
<organism evidence="7 8">
    <name type="scientific">Diaphorina citri</name>
    <name type="common">Asian citrus psyllid</name>
    <dbReference type="NCBI Taxonomy" id="121845"/>
    <lineage>
        <taxon>Eukaryota</taxon>
        <taxon>Metazoa</taxon>
        <taxon>Ecdysozoa</taxon>
        <taxon>Arthropoda</taxon>
        <taxon>Hexapoda</taxon>
        <taxon>Insecta</taxon>
        <taxon>Pterygota</taxon>
        <taxon>Neoptera</taxon>
        <taxon>Paraneoptera</taxon>
        <taxon>Hemiptera</taxon>
        <taxon>Sternorrhyncha</taxon>
        <taxon>Psylloidea</taxon>
        <taxon>Psyllidae</taxon>
        <taxon>Diaphorininae</taxon>
        <taxon>Diaphorina</taxon>
    </lineage>
</organism>
<evidence type="ECO:0000256" key="5">
    <source>
        <dbReference type="SAM" id="Phobius"/>
    </source>
</evidence>
<evidence type="ECO:0000256" key="4">
    <source>
        <dbReference type="ARBA" id="ARBA00023136"/>
    </source>
</evidence>
<proteinExistence type="predicted"/>
<dbReference type="PaxDb" id="121845-A0A3Q0JPH7"/>
<accession>A0A3Q0JPH7</accession>
<evidence type="ECO:0000313" key="8">
    <source>
        <dbReference type="RefSeq" id="XP_026689163.1"/>
    </source>
</evidence>
<dbReference type="AlphaFoldDB" id="A0A3Q0JPH7"/>
<comment type="subcellular location">
    <subcellularLocation>
        <location evidence="1">Membrane</location>
        <topology evidence="1">Multi-pass membrane protein</topology>
    </subcellularLocation>
</comment>
<keyword evidence="3 5" id="KW-1133">Transmembrane helix</keyword>
<keyword evidence="2 5" id="KW-0812">Transmembrane</keyword>
<name>A0A3Q0JPH7_DIACI</name>
<keyword evidence="8" id="KW-0675">Receptor</keyword>
<evidence type="ECO:0000256" key="2">
    <source>
        <dbReference type="ARBA" id="ARBA00022692"/>
    </source>
</evidence>
<gene>
    <name evidence="8" type="primary">LOC113473891</name>
</gene>
<dbReference type="GO" id="GO:0016036">
    <property type="term" value="P:cellular response to phosphate starvation"/>
    <property type="evidence" value="ECO:0007669"/>
    <property type="project" value="TreeGrafter"/>
</dbReference>
<sequence length="106" mass="12620">MVGITMYLYPMHFNLQFYTLQEIQEFFSPFCLKFPPHYSPTEKDQSVMDNPFFYPWLAASVISSIYSYIWDIKMDWGLFDKNAPPDNPFLREETVYSSTVSIHYTC</sequence>
<dbReference type="Proteomes" id="UP000079169">
    <property type="component" value="Unplaced"/>
</dbReference>
<dbReference type="PANTHER" id="PTHR10783:SF127">
    <property type="entry name" value="LD30826P-RELATED"/>
    <property type="match status" value="1"/>
</dbReference>
<dbReference type="PANTHER" id="PTHR10783">
    <property type="entry name" value="XENOTROPIC AND POLYTROPIC RETROVIRUS RECEPTOR 1-RELATED"/>
    <property type="match status" value="1"/>
</dbReference>
<dbReference type="KEGG" id="dci:113473891"/>
<dbReference type="RefSeq" id="XP_026689163.1">
    <property type="nucleotide sequence ID" value="XM_026833362.1"/>
</dbReference>